<name>A0A4R6XPT2_9GAMM</name>
<dbReference type="Pfam" id="PF05960">
    <property type="entry name" value="DUF885"/>
    <property type="match status" value="1"/>
</dbReference>
<gene>
    <name evidence="2" type="ORF">C8D91_1892</name>
</gene>
<protein>
    <submittedName>
        <fullName evidence="2">Uncharacterized protein (DUF885 family)</fullName>
    </submittedName>
</protein>
<dbReference type="InterPro" id="IPR010281">
    <property type="entry name" value="DUF885"/>
</dbReference>
<dbReference type="EMBL" id="SNZB01000004">
    <property type="protein sequence ID" value="TDR19343.1"/>
    <property type="molecule type" value="Genomic_DNA"/>
</dbReference>
<feature type="chain" id="PRO_5020413743" evidence="1">
    <location>
        <begin position="21"/>
        <end position="583"/>
    </location>
</feature>
<evidence type="ECO:0000256" key="1">
    <source>
        <dbReference type="SAM" id="SignalP"/>
    </source>
</evidence>
<organism evidence="2 3">
    <name type="scientific">Marinicella litoralis</name>
    <dbReference type="NCBI Taxonomy" id="644220"/>
    <lineage>
        <taxon>Bacteria</taxon>
        <taxon>Pseudomonadati</taxon>
        <taxon>Pseudomonadota</taxon>
        <taxon>Gammaproteobacteria</taxon>
        <taxon>Lysobacterales</taxon>
        <taxon>Marinicellaceae</taxon>
        <taxon>Marinicella</taxon>
    </lineage>
</organism>
<accession>A0A4R6XPT2</accession>
<dbReference type="AlphaFoldDB" id="A0A4R6XPT2"/>
<feature type="signal peptide" evidence="1">
    <location>
        <begin position="1"/>
        <end position="20"/>
    </location>
</feature>
<comment type="caution">
    <text evidence="2">The sequence shown here is derived from an EMBL/GenBank/DDBJ whole genome shotgun (WGS) entry which is preliminary data.</text>
</comment>
<keyword evidence="1" id="KW-0732">Signal</keyword>
<dbReference type="PANTHER" id="PTHR33361:SF2">
    <property type="entry name" value="DUF885 DOMAIN-CONTAINING PROTEIN"/>
    <property type="match status" value="1"/>
</dbReference>
<evidence type="ECO:0000313" key="3">
    <source>
        <dbReference type="Proteomes" id="UP000295724"/>
    </source>
</evidence>
<sequence>MKNSFHFSIIFLLISTSAVANRTSKKLHQILEQVVAVQTALSPQTASYLGDQSKAGQLDDVSAKFYQQQNAKLQPLLDQLNQLKVNKLDFQDQISLQMQKSFLQEIMADNRFRTYEMPITAEGSFHVQLATMHRYASFQTVDDYNNHLSKMKQIPRVMQQHMDNMQAGLSRGFSQPKAIIQHYPDFVQTYIKDKAEESNFYQPFLNKPKHISSEQFTEFQQQAKTIINNAINPSYKKFKSFMADTYLPNAKDDIGAYSFPDGKAYYQQQIKAYTTLDLTAEDIHQIGRSEVKRIRAEMENIIAELNFEGSFADFLLFLRTDPQFYATTAEDLLKAARDIAKRMDGKLPELFTRLPRQPYAVNPVPAGIAPNYTTGRYVPAPLDSTRPGQYWVNTYALDKRPLYNLEALTFHEAVPGHHLQGALTKELTDLPKFRQHAYISAFGEGWGLYCEKLAKEVGFYQDPYAEFGRLTYEMWRAMRLVVDTGMHAMGMSREEAIKLMEDNTALSKHNVRTEIDRYIAWPAQALSYKLGEIKIWDLRHQAEAALGASFDIRTFHDTLLSSGSVPLDVLEQIVERYIIDNKE</sequence>
<dbReference type="Proteomes" id="UP000295724">
    <property type="component" value="Unassembled WGS sequence"/>
</dbReference>
<dbReference type="OrthoDB" id="9769898at2"/>
<evidence type="ECO:0000313" key="2">
    <source>
        <dbReference type="EMBL" id="TDR19343.1"/>
    </source>
</evidence>
<dbReference type="PANTHER" id="PTHR33361">
    <property type="entry name" value="GLR0591 PROTEIN"/>
    <property type="match status" value="1"/>
</dbReference>
<keyword evidence="3" id="KW-1185">Reference proteome</keyword>
<proteinExistence type="predicted"/>
<reference evidence="2 3" key="1">
    <citation type="submission" date="2019-03" db="EMBL/GenBank/DDBJ databases">
        <title>Genomic Encyclopedia of Type Strains, Phase IV (KMG-IV): sequencing the most valuable type-strain genomes for metagenomic binning, comparative biology and taxonomic classification.</title>
        <authorList>
            <person name="Goeker M."/>
        </authorList>
    </citation>
    <scope>NUCLEOTIDE SEQUENCE [LARGE SCALE GENOMIC DNA]</scope>
    <source>
        <strain evidence="2 3">DSM 25488</strain>
    </source>
</reference>
<dbReference type="RefSeq" id="WP_099020239.1">
    <property type="nucleotide sequence ID" value="NZ_NIHB01000007.1"/>
</dbReference>